<evidence type="ECO:0000313" key="2">
    <source>
        <dbReference type="Proteomes" id="UP000318717"/>
    </source>
</evidence>
<dbReference type="RefSeq" id="WP_141345780.1">
    <property type="nucleotide sequence ID" value="NZ_BJLF01000010.1"/>
</dbReference>
<name>A0A4Y3HW80_9VIBR</name>
<dbReference type="Proteomes" id="UP000318717">
    <property type="component" value="Unassembled WGS sequence"/>
</dbReference>
<sequence>MAIPVIKIKDDREELFSPYSGLVLYGEESDKMIDLFDKAEAGDSEIEEDPTILFCYVSDVCMYSYIHPKLRELFDFENDDVDPAELCSKLNIDSSLAFQHDAGWSGETWWGFGKI</sequence>
<protein>
    <submittedName>
        <fullName evidence="1">Uncharacterized protein</fullName>
    </submittedName>
</protein>
<proteinExistence type="predicted"/>
<evidence type="ECO:0000313" key="1">
    <source>
        <dbReference type="EMBL" id="GEA51429.1"/>
    </source>
</evidence>
<reference evidence="1 2" key="1">
    <citation type="submission" date="2019-06" db="EMBL/GenBank/DDBJ databases">
        <title>Whole genome shotgun sequence of Vibrio inusitatus NBRC 102082.</title>
        <authorList>
            <person name="Hosoyama A."/>
            <person name="Uohara A."/>
            <person name="Ohji S."/>
            <person name="Ichikawa N."/>
        </authorList>
    </citation>
    <scope>NUCLEOTIDE SEQUENCE [LARGE SCALE GENOMIC DNA]</scope>
    <source>
        <strain evidence="1 2">NBRC 102082</strain>
    </source>
</reference>
<organism evidence="1 2">
    <name type="scientific">Vibrio inusitatus NBRC 102082</name>
    <dbReference type="NCBI Taxonomy" id="1219070"/>
    <lineage>
        <taxon>Bacteria</taxon>
        <taxon>Pseudomonadati</taxon>
        <taxon>Pseudomonadota</taxon>
        <taxon>Gammaproteobacteria</taxon>
        <taxon>Vibrionales</taxon>
        <taxon>Vibrionaceae</taxon>
        <taxon>Vibrio</taxon>
    </lineage>
</organism>
<dbReference type="OrthoDB" id="5889526at2"/>
<dbReference type="EMBL" id="BJLF01000010">
    <property type="protein sequence ID" value="GEA51429.1"/>
    <property type="molecule type" value="Genomic_DNA"/>
</dbReference>
<keyword evidence="2" id="KW-1185">Reference proteome</keyword>
<dbReference type="AlphaFoldDB" id="A0A4Y3HW80"/>
<gene>
    <name evidence="1" type="ORF">VIN01S_22330</name>
</gene>
<accession>A0A4Y3HW80</accession>
<comment type="caution">
    <text evidence="1">The sequence shown here is derived from an EMBL/GenBank/DDBJ whole genome shotgun (WGS) entry which is preliminary data.</text>
</comment>